<protein>
    <submittedName>
        <fullName evidence="3">Uncharacterized protein</fullName>
    </submittedName>
</protein>
<feature type="compositionally biased region" description="Low complexity" evidence="2">
    <location>
        <begin position="480"/>
        <end position="500"/>
    </location>
</feature>
<dbReference type="InterPro" id="IPR052660">
    <property type="entry name" value="Erythrocyte_Invasion_ImmMod"/>
</dbReference>
<dbReference type="EMBL" id="MCGO01000025">
    <property type="protein sequence ID" value="ORY43333.1"/>
    <property type="molecule type" value="Genomic_DNA"/>
</dbReference>
<evidence type="ECO:0000256" key="2">
    <source>
        <dbReference type="SAM" id="MobiDB-lite"/>
    </source>
</evidence>
<organism evidence="3 4">
    <name type="scientific">Rhizoclosmatium globosum</name>
    <dbReference type="NCBI Taxonomy" id="329046"/>
    <lineage>
        <taxon>Eukaryota</taxon>
        <taxon>Fungi</taxon>
        <taxon>Fungi incertae sedis</taxon>
        <taxon>Chytridiomycota</taxon>
        <taxon>Chytridiomycota incertae sedis</taxon>
        <taxon>Chytridiomycetes</taxon>
        <taxon>Chytridiales</taxon>
        <taxon>Chytriomycetaceae</taxon>
        <taxon>Rhizoclosmatium</taxon>
    </lineage>
</organism>
<proteinExistence type="predicted"/>
<feature type="region of interest" description="Disordered" evidence="2">
    <location>
        <begin position="1"/>
        <end position="45"/>
    </location>
</feature>
<gene>
    <name evidence="3" type="ORF">BCR33DRAFT_258215</name>
</gene>
<comment type="caution">
    <text evidence="3">The sequence shown here is derived from an EMBL/GenBank/DDBJ whole genome shotgun (WGS) entry which is preliminary data.</text>
</comment>
<dbReference type="OrthoDB" id="2138102at2759"/>
<dbReference type="AlphaFoldDB" id="A0A1Y2C8H8"/>
<dbReference type="PANTHER" id="PTHR16021">
    <property type="entry name" value="MANSC DOMAIN CONTAINING PROTEIN 1"/>
    <property type="match status" value="1"/>
</dbReference>
<feature type="region of interest" description="Disordered" evidence="2">
    <location>
        <begin position="480"/>
        <end position="527"/>
    </location>
</feature>
<feature type="compositionally biased region" description="Polar residues" evidence="2">
    <location>
        <begin position="8"/>
        <end position="21"/>
    </location>
</feature>
<name>A0A1Y2C8H8_9FUNG</name>
<feature type="region of interest" description="Disordered" evidence="2">
    <location>
        <begin position="75"/>
        <end position="108"/>
    </location>
</feature>
<feature type="compositionally biased region" description="Polar residues" evidence="2">
    <location>
        <begin position="91"/>
        <end position="101"/>
    </location>
</feature>
<feature type="compositionally biased region" description="Polar residues" evidence="2">
    <location>
        <begin position="501"/>
        <end position="527"/>
    </location>
</feature>
<evidence type="ECO:0000313" key="3">
    <source>
        <dbReference type="EMBL" id="ORY43333.1"/>
    </source>
</evidence>
<sequence length="839" mass="93378">MEIMLRNLQHQHQQPRSSSKNDPPASAFEVFAGSTSPSAKEALKWGGAQKQHLNNTASTTSTTSTLQSARKIYTAPILTKKPKQPVPQPKSQNIPSNQPTATPKPKIRITRESEQIYTQEEAKEAEEMVSNQLPKSRMFVQKLGSNGMTALHMKLETAFGMMVRRAETLGSAISIREYHFLLYRFISEHVASTISFLESCSFDSVELKEMNSCRSHFQGLVEAVRKKDYETTEKHDMFNNMTLWIRSIVGFFAMLQRREIEIGRMIKDFQVLEEESIIFRDVLRQLEVQNSSGKPKPIEVTIRQITISDKSGYLKSQASCDQSTMTESESTSTEFEQDGVVCNEEKAPIIKYETLFVPIMAPQHQTISRNPSISPKPNRKLSFISGDVTQEYRQPHIPVLVTQDTPSDALKRLSIAKRQSVSTKPANSSVVSLQEPTTITKSASVSAVSDSFPSTTNIYVESASTMSLATLHPTLSTTLTDTQTSTTNLNSTSQDLNSTSKHPSTTVLHSQNSLSAATSQNMLSASPSHGNISTIASGVSTATSTKQGSMASLAPKESKTVICGTDIPIPKSTDSTTQTLDIENPLQKTVNQYKKQVSDLQAALRTSEAKELETAAEVSVLKETHAKHVLDVEKKFEGVIEVERCRVAEVLGRALELESKVAQLTNEKSNEAEILAMRDAEIVELKEEIEGLKRQVQELDKEKAQMESDLEVANMDVFTLQSEVATLKETLDAKQREFQTALEEKERELQACRTENQEMIESLKLEASKAVAEAADVKGLMMQSKNRAGELHHQLVMLQERSSQIEDLYNALLVSCKANEYKVKELDAMVDTIMRYPDY</sequence>
<evidence type="ECO:0000256" key="1">
    <source>
        <dbReference type="SAM" id="Coils"/>
    </source>
</evidence>
<feature type="coiled-coil region" evidence="1">
    <location>
        <begin position="647"/>
        <end position="762"/>
    </location>
</feature>
<dbReference type="Proteomes" id="UP000193642">
    <property type="component" value="Unassembled WGS sequence"/>
</dbReference>
<accession>A0A1Y2C8H8</accession>
<reference evidence="3 4" key="1">
    <citation type="submission" date="2016-07" db="EMBL/GenBank/DDBJ databases">
        <title>Pervasive Adenine N6-methylation of Active Genes in Fungi.</title>
        <authorList>
            <consortium name="DOE Joint Genome Institute"/>
            <person name="Mondo S.J."/>
            <person name="Dannebaum R.O."/>
            <person name="Kuo R.C."/>
            <person name="Labutti K."/>
            <person name="Haridas S."/>
            <person name="Kuo A."/>
            <person name="Salamov A."/>
            <person name="Ahrendt S.R."/>
            <person name="Lipzen A."/>
            <person name="Sullivan W."/>
            <person name="Andreopoulos W.B."/>
            <person name="Clum A."/>
            <person name="Lindquist E."/>
            <person name="Daum C."/>
            <person name="Ramamoorthy G.K."/>
            <person name="Gryganskyi A."/>
            <person name="Culley D."/>
            <person name="Magnuson J.K."/>
            <person name="James T.Y."/>
            <person name="O'Malley M.A."/>
            <person name="Stajich J.E."/>
            <person name="Spatafora J.W."/>
            <person name="Visel A."/>
            <person name="Grigoriev I.V."/>
        </authorList>
    </citation>
    <scope>NUCLEOTIDE SEQUENCE [LARGE SCALE GENOMIC DNA]</scope>
    <source>
        <strain evidence="3 4">JEL800</strain>
    </source>
</reference>
<evidence type="ECO:0000313" key="4">
    <source>
        <dbReference type="Proteomes" id="UP000193642"/>
    </source>
</evidence>
<keyword evidence="1" id="KW-0175">Coiled coil</keyword>
<keyword evidence="4" id="KW-1185">Reference proteome</keyword>
<dbReference type="PANTHER" id="PTHR16021:SF13">
    <property type="entry name" value="ETS DOMAIN-CONTAINING PROTEIN-RELATED"/>
    <property type="match status" value="1"/>
</dbReference>